<reference evidence="2" key="1">
    <citation type="submission" date="2020-10" db="EMBL/GenBank/DDBJ databases">
        <authorList>
            <person name="Gilroy R."/>
        </authorList>
    </citation>
    <scope>NUCLEOTIDE SEQUENCE</scope>
    <source>
        <strain evidence="2">13766</strain>
    </source>
</reference>
<proteinExistence type="predicted"/>
<comment type="caution">
    <text evidence="2">The sequence shown here is derived from an EMBL/GenBank/DDBJ whole genome shotgun (WGS) entry which is preliminary data.</text>
</comment>
<dbReference type="InterPro" id="IPR016181">
    <property type="entry name" value="Acyl_CoA_acyltransferase"/>
</dbReference>
<dbReference type="PROSITE" id="PS51186">
    <property type="entry name" value="GNAT"/>
    <property type="match status" value="1"/>
</dbReference>
<dbReference type="SUPFAM" id="SSF55729">
    <property type="entry name" value="Acyl-CoA N-acyltransferases (Nat)"/>
    <property type="match status" value="1"/>
</dbReference>
<feature type="domain" description="N-acetyltransferase" evidence="1">
    <location>
        <begin position="3"/>
        <end position="170"/>
    </location>
</feature>
<sequence>MNVQLVPVAADEKEILRNLLEKYLYESSQWESADVNALGLYGYDWLDCYWTEPGRWAFFLRVEGKLAGFAMVNNYQEIPDENTDYAMAEFFVMHKYRRCGVGREAAFWLFSHFPGKWQLMHHGKNAAGGRFWAEAVSRYTHGRYRRICAHPQARYPDGTLGTAYFFSTADNAERKELP</sequence>
<dbReference type="EMBL" id="DVJN01000076">
    <property type="protein sequence ID" value="HIS92109.1"/>
    <property type="molecule type" value="Genomic_DNA"/>
</dbReference>
<dbReference type="Pfam" id="PF00583">
    <property type="entry name" value="Acetyltransf_1"/>
    <property type="match status" value="1"/>
</dbReference>
<accession>A0A9D1FZ39</accession>
<reference evidence="2" key="2">
    <citation type="journal article" date="2021" name="PeerJ">
        <title>Extensive microbial diversity within the chicken gut microbiome revealed by metagenomics and culture.</title>
        <authorList>
            <person name="Gilroy R."/>
            <person name="Ravi A."/>
            <person name="Getino M."/>
            <person name="Pursley I."/>
            <person name="Horton D.L."/>
            <person name="Alikhan N.F."/>
            <person name="Baker D."/>
            <person name="Gharbi K."/>
            <person name="Hall N."/>
            <person name="Watson M."/>
            <person name="Adriaenssens E.M."/>
            <person name="Foster-Nyarko E."/>
            <person name="Jarju S."/>
            <person name="Secka A."/>
            <person name="Antonio M."/>
            <person name="Oren A."/>
            <person name="Chaudhuri R.R."/>
            <person name="La Ragione R."/>
            <person name="Hildebrand F."/>
            <person name="Pallen M.J."/>
        </authorList>
    </citation>
    <scope>NUCLEOTIDE SEQUENCE</scope>
    <source>
        <strain evidence="2">13766</strain>
    </source>
</reference>
<evidence type="ECO:0000313" key="2">
    <source>
        <dbReference type="EMBL" id="HIS92109.1"/>
    </source>
</evidence>
<gene>
    <name evidence="2" type="ORF">IAA84_03740</name>
</gene>
<organism evidence="2 3">
    <name type="scientific">Candidatus Alectryocaccomicrobium excrementavium</name>
    <dbReference type="NCBI Taxonomy" id="2840668"/>
    <lineage>
        <taxon>Bacteria</taxon>
        <taxon>Bacillati</taxon>
        <taxon>Bacillota</taxon>
        <taxon>Clostridia</taxon>
        <taxon>Candidatus Alectryocaccomicrobium</taxon>
    </lineage>
</organism>
<dbReference type="Gene3D" id="3.40.630.30">
    <property type="match status" value="1"/>
</dbReference>
<evidence type="ECO:0000313" key="3">
    <source>
        <dbReference type="Proteomes" id="UP000824140"/>
    </source>
</evidence>
<name>A0A9D1FZ39_9FIRM</name>
<evidence type="ECO:0000259" key="1">
    <source>
        <dbReference type="PROSITE" id="PS51186"/>
    </source>
</evidence>
<dbReference type="AlphaFoldDB" id="A0A9D1FZ39"/>
<protein>
    <submittedName>
        <fullName evidence="2">GNAT family N-acetyltransferase</fullName>
    </submittedName>
</protein>
<dbReference type="InterPro" id="IPR000182">
    <property type="entry name" value="GNAT_dom"/>
</dbReference>
<dbReference type="Proteomes" id="UP000824140">
    <property type="component" value="Unassembled WGS sequence"/>
</dbReference>
<dbReference type="GO" id="GO:0016747">
    <property type="term" value="F:acyltransferase activity, transferring groups other than amino-acyl groups"/>
    <property type="evidence" value="ECO:0007669"/>
    <property type="project" value="InterPro"/>
</dbReference>